<accession>A0AAX4KPE4</accession>
<reference evidence="4 5" key="1">
    <citation type="submission" date="2024-01" db="EMBL/GenBank/DDBJ databases">
        <title>Comparative genomics of Cryptococcus and Kwoniella reveals pathogenesis evolution and contrasting modes of karyotype evolution via chromosome fusion or intercentromeric recombination.</title>
        <authorList>
            <person name="Coelho M.A."/>
            <person name="David-Palma M."/>
            <person name="Shea T."/>
            <person name="Bowers K."/>
            <person name="McGinley-Smith S."/>
            <person name="Mohammad A.W."/>
            <person name="Gnirke A."/>
            <person name="Yurkov A.M."/>
            <person name="Nowrousian M."/>
            <person name="Sun S."/>
            <person name="Cuomo C.A."/>
            <person name="Heitman J."/>
        </authorList>
    </citation>
    <scope>NUCLEOTIDE SEQUENCE [LARGE SCALE GENOMIC DNA]</scope>
    <source>
        <strain evidence="4 5">PYCC6329</strain>
    </source>
</reference>
<gene>
    <name evidence="4" type="ORF">V865_005664</name>
</gene>
<dbReference type="Pfam" id="PF13812">
    <property type="entry name" value="PPR_3"/>
    <property type="match status" value="1"/>
</dbReference>
<dbReference type="Pfam" id="PF13041">
    <property type="entry name" value="PPR_2"/>
    <property type="match status" value="2"/>
</dbReference>
<dbReference type="Proteomes" id="UP001358614">
    <property type="component" value="Chromosome 1"/>
</dbReference>
<dbReference type="InterPro" id="IPR011990">
    <property type="entry name" value="TPR-like_helical_dom_sf"/>
</dbReference>
<keyword evidence="1" id="KW-0677">Repeat</keyword>
<organism evidence="4 5">
    <name type="scientific">Kwoniella europaea PYCC6329</name>
    <dbReference type="NCBI Taxonomy" id="1423913"/>
    <lineage>
        <taxon>Eukaryota</taxon>
        <taxon>Fungi</taxon>
        <taxon>Dikarya</taxon>
        <taxon>Basidiomycota</taxon>
        <taxon>Agaricomycotina</taxon>
        <taxon>Tremellomycetes</taxon>
        <taxon>Tremellales</taxon>
        <taxon>Cryptococcaceae</taxon>
        <taxon>Kwoniella</taxon>
    </lineage>
</organism>
<name>A0AAX4KPE4_9TREE</name>
<dbReference type="GeneID" id="91104465"/>
<feature type="repeat" description="PPR" evidence="2">
    <location>
        <begin position="556"/>
        <end position="590"/>
    </location>
</feature>
<sequence length="752" mass="85837">MRAPLARQVAKHLSLQARPPLCSKCLRPILQQIRNHSSRFSSPQRVRRTSSEFSSRHRDRDRDSYLTLPGPSLSRSELSATDEALKENFDVIFSRSSSSSSPTPLRDIPKIAEAVYPLIFRRDLKSLLDNHLEQISISLSSTPDNIRFTDEQLRQAITILNHCWTRSILLNFPIEKQELLGKIYAEFIIRQALISNKDVVQLILEVLESFLEKRSKSDLPISRKMAVVWAVLRTKLRIQEQPKFPFIVVSSAKQDEKDQLKDFLEPVGEDVDLYIEQLQKLLGWSYGYEWSLQRINKEIHALRRKEDYEGIIALWEKFKLQISSSDGKNLETPEKNDILSLFLLTFKRSTTPSRSFETQFTDVLNHCNKPYSRNITQALLALRARSDDKTTNADAKVGQEVLSLDHEDTQQSRSGNALESMKAMWKETKEKDLKMYMIYFDGLGRLGDLAGLKQAWIELVKDQRAKEIYIKEEKLDLSTAFPPTQALNQMISSCLLVPDGPAVALDLFAQAVSPTSSVPINLITINTILRHHARQGDLSSMSSLFTLAEKLSLKPDIITYTTLVQGLLRGGKIEIAKKVLEDMSQQGISPNERMFSMLISDLSKIGTVKSLSHAEELLNLMIKSKMRVNEVTWTGLISGYFKNGWIQNGWDTIKRMERNGTKLNRIGYNICFKEYTTAGGEGEQGGIMRLWNKMIKSGISPNSDSYLLVLTTLIHQKNWQDADKVLDDMKKRGFRVEKGALQTIVNRVRNRR</sequence>
<dbReference type="PANTHER" id="PTHR47939">
    <property type="entry name" value="MEMBRANE-ASSOCIATED SALT-INDUCIBLE PROTEIN-LIKE"/>
    <property type="match status" value="1"/>
</dbReference>
<evidence type="ECO:0000256" key="3">
    <source>
        <dbReference type="SAM" id="MobiDB-lite"/>
    </source>
</evidence>
<feature type="repeat" description="PPR" evidence="2">
    <location>
        <begin position="702"/>
        <end position="736"/>
    </location>
</feature>
<dbReference type="InterPro" id="IPR050667">
    <property type="entry name" value="PPR-containing_protein"/>
</dbReference>
<feature type="repeat" description="PPR" evidence="2">
    <location>
        <begin position="629"/>
        <end position="663"/>
    </location>
</feature>
<dbReference type="AlphaFoldDB" id="A0AAX4KPE4"/>
<dbReference type="RefSeq" id="XP_066085530.1">
    <property type="nucleotide sequence ID" value="XM_066229433.1"/>
</dbReference>
<evidence type="ECO:0000256" key="2">
    <source>
        <dbReference type="PROSITE-ProRule" id="PRU00708"/>
    </source>
</evidence>
<dbReference type="KEGG" id="ker:91104465"/>
<dbReference type="InterPro" id="IPR002885">
    <property type="entry name" value="PPR_rpt"/>
</dbReference>
<protein>
    <recommendedName>
        <fullName evidence="6">Pentatricopeptide repeat domain-containing protein</fullName>
    </recommendedName>
</protein>
<feature type="region of interest" description="Disordered" evidence="3">
    <location>
        <begin position="37"/>
        <end position="78"/>
    </location>
</feature>
<dbReference type="NCBIfam" id="TIGR00756">
    <property type="entry name" value="PPR"/>
    <property type="match status" value="3"/>
</dbReference>
<proteinExistence type="predicted"/>
<dbReference type="PROSITE" id="PS51375">
    <property type="entry name" value="PPR"/>
    <property type="match status" value="3"/>
</dbReference>
<feature type="compositionally biased region" description="Basic and acidic residues" evidence="3">
    <location>
        <begin position="54"/>
        <end position="64"/>
    </location>
</feature>
<dbReference type="PANTHER" id="PTHR47939:SF13">
    <property type="entry name" value="OS03G0201400 PROTEIN"/>
    <property type="match status" value="1"/>
</dbReference>
<evidence type="ECO:0000313" key="4">
    <source>
        <dbReference type="EMBL" id="WWD07563.1"/>
    </source>
</evidence>
<dbReference type="EMBL" id="CP144089">
    <property type="protein sequence ID" value="WWD07563.1"/>
    <property type="molecule type" value="Genomic_DNA"/>
</dbReference>
<keyword evidence="5" id="KW-1185">Reference proteome</keyword>
<evidence type="ECO:0000313" key="5">
    <source>
        <dbReference type="Proteomes" id="UP001358614"/>
    </source>
</evidence>
<dbReference type="Gene3D" id="1.25.40.10">
    <property type="entry name" value="Tetratricopeptide repeat domain"/>
    <property type="match status" value="2"/>
</dbReference>
<evidence type="ECO:0008006" key="6">
    <source>
        <dbReference type="Google" id="ProtNLM"/>
    </source>
</evidence>
<evidence type="ECO:0000256" key="1">
    <source>
        <dbReference type="ARBA" id="ARBA00022737"/>
    </source>
</evidence>